<sequence>MMFELSAVKFKDILLIDYLTIEAQSITAVVGSSGGGKTTFLKLFNNMNSADQGDVFYKNRKINYYDPVKLRREVTMLPQNPVVFPGSLADNFSLIEKLTDHKLSSFTKYKKLLSKVDLNYKLDRAAADLSGGEKQRLALARVMLLDPEVLLLDEPSSALDSLTEQKIIEVVVNYVKNKAKTLLMVTHSTRLANDYADQIITIEDGKIKENK</sequence>
<dbReference type="Gene3D" id="3.40.50.300">
    <property type="entry name" value="P-loop containing nucleotide triphosphate hydrolases"/>
    <property type="match status" value="1"/>
</dbReference>
<keyword evidence="3 5" id="KW-0067">ATP-binding</keyword>
<dbReference type="AlphaFoldDB" id="A0A1I4KSF2"/>
<accession>A0A1I4KSF2</accession>
<dbReference type="SUPFAM" id="SSF52540">
    <property type="entry name" value="P-loop containing nucleoside triphosphate hydrolases"/>
    <property type="match status" value="1"/>
</dbReference>
<gene>
    <name evidence="5" type="ORF">SAMN02983006_02097</name>
</gene>
<protein>
    <submittedName>
        <fullName evidence="5">Putative ABC transport system ATP-binding protein</fullName>
    </submittedName>
</protein>
<dbReference type="PROSITE" id="PS00211">
    <property type="entry name" value="ABC_TRANSPORTER_1"/>
    <property type="match status" value="1"/>
</dbReference>
<keyword evidence="6" id="KW-1185">Reference proteome</keyword>
<dbReference type="InterPro" id="IPR027417">
    <property type="entry name" value="P-loop_NTPase"/>
</dbReference>
<keyword evidence="2" id="KW-0547">Nucleotide-binding</keyword>
<dbReference type="Proteomes" id="UP000199006">
    <property type="component" value="Unassembled WGS sequence"/>
</dbReference>
<dbReference type="EMBL" id="FOTI01000033">
    <property type="protein sequence ID" value="SFL81543.1"/>
    <property type="molecule type" value="Genomic_DNA"/>
</dbReference>
<evidence type="ECO:0000313" key="6">
    <source>
        <dbReference type="Proteomes" id="UP000199006"/>
    </source>
</evidence>
<evidence type="ECO:0000256" key="1">
    <source>
        <dbReference type="ARBA" id="ARBA00022448"/>
    </source>
</evidence>
<dbReference type="GO" id="GO:0016887">
    <property type="term" value="F:ATP hydrolysis activity"/>
    <property type="evidence" value="ECO:0007669"/>
    <property type="project" value="InterPro"/>
</dbReference>
<dbReference type="RefSeq" id="WP_245750868.1">
    <property type="nucleotide sequence ID" value="NZ_FOTI01000033.1"/>
</dbReference>
<dbReference type="PANTHER" id="PTHR43423:SF1">
    <property type="entry name" value="ABC TRANSPORTER I FAMILY MEMBER 17"/>
    <property type="match status" value="1"/>
</dbReference>
<dbReference type="GO" id="GO:0005524">
    <property type="term" value="F:ATP binding"/>
    <property type="evidence" value="ECO:0007669"/>
    <property type="project" value="UniProtKB-KW"/>
</dbReference>
<keyword evidence="1" id="KW-0813">Transport</keyword>
<dbReference type="InterPro" id="IPR017871">
    <property type="entry name" value="ABC_transporter-like_CS"/>
</dbReference>
<evidence type="ECO:0000313" key="5">
    <source>
        <dbReference type="EMBL" id="SFL81543.1"/>
    </source>
</evidence>
<dbReference type="InterPro" id="IPR003593">
    <property type="entry name" value="AAA+_ATPase"/>
</dbReference>
<dbReference type="STRING" id="29563.SAMN02983006_02097"/>
<evidence type="ECO:0000259" key="4">
    <source>
        <dbReference type="PROSITE" id="PS50893"/>
    </source>
</evidence>
<organism evidence="5 6">
    <name type="scientific">Halanaerobium salsuginis</name>
    <dbReference type="NCBI Taxonomy" id="29563"/>
    <lineage>
        <taxon>Bacteria</taxon>
        <taxon>Bacillati</taxon>
        <taxon>Bacillota</taxon>
        <taxon>Clostridia</taxon>
        <taxon>Halanaerobiales</taxon>
        <taxon>Halanaerobiaceae</taxon>
        <taxon>Halanaerobium</taxon>
    </lineage>
</organism>
<dbReference type="InterPro" id="IPR003439">
    <property type="entry name" value="ABC_transporter-like_ATP-bd"/>
</dbReference>
<evidence type="ECO:0000256" key="3">
    <source>
        <dbReference type="ARBA" id="ARBA00022840"/>
    </source>
</evidence>
<evidence type="ECO:0000256" key="2">
    <source>
        <dbReference type="ARBA" id="ARBA00022741"/>
    </source>
</evidence>
<dbReference type="PANTHER" id="PTHR43423">
    <property type="entry name" value="ABC TRANSPORTER I FAMILY MEMBER 17"/>
    <property type="match status" value="1"/>
</dbReference>
<name>A0A1I4KSF2_9FIRM</name>
<dbReference type="SMART" id="SM00382">
    <property type="entry name" value="AAA"/>
    <property type="match status" value="1"/>
</dbReference>
<proteinExistence type="predicted"/>
<dbReference type="PROSITE" id="PS50893">
    <property type="entry name" value="ABC_TRANSPORTER_2"/>
    <property type="match status" value="1"/>
</dbReference>
<reference evidence="5 6" key="1">
    <citation type="submission" date="2016-10" db="EMBL/GenBank/DDBJ databases">
        <authorList>
            <person name="de Groot N.N."/>
        </authorList>
    </citation>
    <scope>NUCLEOTIDE SEQUENCE [LARGE SCALE GENOMIC DNA]</scope>
    <source>
        <strain evidence="5 6">ATCC 51327</strain>
    </source>
</reference>
<dbReference type="Pfam" id="PF00005">
    <property type="entry name" value="ABC_tran"/>
    <property type="match status" value="1"/>
</dbReference>
<feature type="domain" description="ABC transporter" evidence="4">
    <location>
        <begin position="1"/>
        <end position="211"/>
    </location>
</feature>